<dbReference type="Gene3D" id="2.40.50.140">
    <property type="entry name" value="Nucleic acid-binding proteins"/>
    <property type="match status" value="1"/>
</dbReference>
<reference evidence="5" key="1">
    <citation type="journal article" date="2021" name="PeerJ">
        <title>Extensive microbial diversity within the chicken gut microbiome revealed by metagenomics and culture.</title>
        <authorList>
            <person name="Gilroy R."/>
            <person name="Ravi A."/>
            <person name="Getino M."/>
            <person name="Pursley I."/>
            <person name="Horton D.L."/>
            <person name="Alikhan N.F."/>
            <person name="Baker D."/>
            <person name="Gharbi K."/>
            <person name="Hall N."/>
            <person name="Watson M."/>
            <person name="Adriaenssens E.M."/>
            <person name="Foster-Nyarko E."/>
            <person name="Jarju S."/>
            <person name="Secka A."/>
            <person name="Antonio M."/>
            <person name="Oren A."/>
            <person name="Chaudhuri R.R."/>
            <person name="La Ragione R."/>
            <person name="Hildebrand F."/>
            <person name="Pallen M.J."/>
        </authorList>
    </citation>
    <scope>NUCLEOTIDE SEQUENCE</scope>
    <source>
        <strain evidence="5">ChiGjej5B5-7349</strain>
    </source>
</reference>
<dbReference type="CDD" id="cd04496">
    <property type="entry name" value="SSB_OBF"/>
    <property type="match status" value="1"/>
</dbReference>
<dbReference type="InterPro" id="IPR000424">
    <property type="entry name" value="Primosome_PriB/ssb"/>
</dbReference>
<feature type="region of interest" description="Disordered" evidence="4">
    <location>
        <begin position="118"/>
        <end position="217"/>
    </location>
</feature>
<keyword evidence="1 2" id="KW-0238">DNA-binding</keyword>
<protein>
    <recommendedName>
        <fullName evidence="3">Single-stranded DNA-binding protein</fullName>
    </recommendedName>
</protein>
<evidence type="ECO:0000256" key="1">
    <source>
        <dbReference type="ARBA" id="ARBA00023125"/>
    </source>
</evidence>
<name>A0A921MF86_9MICO</name>
<dbReference type="NCBIfam" id="TIGR00621">
    <property type="entry name" value="ssb"/>
    <property type="match status" value="1"/>
</dbReference>
<evidence type="ECO:0000313" key="6">
    <source>
        <dbReference type="Proteomes" id="UP000784435"/>
    </source>
</evidence>
<feature type="compositionally biased region" description="Low complexity" evidence="4">
    <location>
        <begin position="208"/>
        <end position="217"/>
    </location>
</feature>
<evidence type="ECO:0000256" key="3">
    <source>
        <dbReference type="RuleBase" id="RU000524"/>
    </source>
</evidence>
<gene>
    <name evidence="5" type="primary">ssb</name>
    <name evidence="5" type="ORF">K8V08_11650</name>
</gene>
<dbReference type="Proteomes" id="UP000784435">
    <property type="component" value="Unassembled WGS sequence"/>
</dbReference>
<dbReference type="PROSITE" id="PS50935">
    <property type="entry name" value="SSB"/>
    <property type="match status" value="1"/>
</dbReference>
<feature type="compositionally biased region" description="Low complexity" evidence="4">
    <location>
        <begin position="151"/>
        <end position="177"/>
    </location>
</feature>
<dbReference type="PANTHER" id="PTHR10302:SF0">
    <property type="entry name" value="SINGLE-STRANDED DNA-BINDING PROTEIN, MITOCHONDRIAL"/>
    <property type="match status" value="1"/>
</dbReference>
<sequence>MKITNVFVGTVGQDPRQGSFEDGRAWANLRIAVNHDYFNGATGEVVNRGVSWFDVSAYGALARNVCFSIRKGDSIIVVGELRLRDWEKEGRTGTSGTIIADVVGPNLLFGVAKYTRSSSLNPDAPAGEAGDGEGDRTRRRNGGEGDAWGLGPSQSSSTAQSGSAAPTPPATGVSPVPRTASMSGDEPLEPAMAGAPAEGDADSDDSDPTTPDDGPPF</sequence>
<dbReference type="Pfam" id="PF00436">
    <property type="entry name" value="SSB"/>
    <property type="match status" value="1"/>
</dbReference>
<proteinExistence type="predicted"/>
<dbReference type="InterPro" id="IPR011344">
    <property type="entry name" value="ssDNA-bd"/>
</dbReference>
<dbReference type="SUPFAM" id="SSF50249">
    <property type="entry name" value="Nucleic acid-binding proteins"/>
    <property type="match status" value="1"/>
</dbReference>
<evidence type="ECO:0000313" key="5">
    <source>
        <dbReference type="EMBL" id="HJG81052.1"/>
    </source>
</evidence>
<evidence type="ECO:0000256" key="4">
    <source>
        <dbReference type="SAM" id="MobiDB-lite"/>
    </source>
</evidence>
<dbReference type="PANTHER" id="PTHR10302">
    <property type="entry name" value="SINGLE-STRANDED DNA-BINDING PROTEIN"/>
    <property type="match status" value="1"/>
</dbReference>
<comment type="caution">
    <text evidence="5">The sequence shown here is derived from an EMBL/GenBank/DDBJ whole genome shotgun (WGS) entry which is preliminary data.</text>
</comment>
<dbReference type="EMBL" id="DYUK01000253">
    <property type="protein sequence ID" value="HJG81052.1"/>
    <property type="molecule type" value="Genomic_DNA"/>
</dbReference>
<dbReference type="InterPro" id="IPR012340">
    <property type="entry name" value="NA-bd_OB-fold"/>
</dbReference>
<dbReference type="GO" id="GO:0006260">
    <property type="term" value="P:DNA replication"/>
    <property type="evidence" value="ECO:0007669"/>
    <property type="project" value="InterPro"/>
</dbReference>
<evidence type="ECO:0000256" key="2">
    <source>
        <dbReference type="PROSITE-ProRule" id="PRU00252"/>
    </source>
</evidence>
<reference evidence="5" key="2">
    <citation type="submission" date="2021-09" db="EMBL/GenBank/DDBJ databases">
        <authorList>
            <person name="Gilroy R."/>
        </authorList>
    </citation>
    <scope>NUCLEOTIDE SEQUENCE</scope>
    <source>
        <strain evidence="5">ChiGjej5B5-7349</strain>
    </source>
</reference>
<dbReference type="GO" id="GO:0009295">
    <property type="term" value="C:nucleoid"/>
    <property type="evidence" value="ECO:0007669"/>
    <property type="project" value="TreeGrafter"/>
</dbReference>
<dbReference type="GO" id="GO:0003697">
    <property type="term" value="F:single-stranded DNA binding"/>
    <property type="evidence" value="ECO:0007669"/>
    <property type="project" value="InterPro"/>
</dbReference>
<dbReference type="AlphaFoldDB" id="A0A921MF86"/>
<accession>A0A921MF86</accession>
<organism evidence="5 6">
    <name type="scientific">Brevibacterium senegalense</name>
    <dbReference type="NCBI Taxonomy" id="1033736"/>
    <lineage>
        <taxon>Bacteria</taxon>
        <taxon>Bacillati</taxon>
        <taxon>Actinomycetota</taxon>
        <taxon>Actinomycetes</taxon>
        <taxon>Micrococcales</taxon>
        <taxon>Brevibacteriaceae</taxon>
        <taxon>Brevibacterium</taxon>
    </lineage>
</organism>